<proteinExistence type="predicted"/>
<dbReference type="EMBL" id="VYYT01000467">
    <property type="protein sequence ID" value="KAK2734412.1"/>
    <property type="molecule type" value="Genomic_DNA"/>
</dbReference>
<protein>
    <submittedName>
        <fullName evidence="2">Uncharacterized protein</fullName>
    </submittedName>
</protein>
<gene>
    <name evidence="2" type="ORF">CKAH01_08085</name>
</gene>
<accession>A0AAD9Y2A1</accession>
<evidence type="ECO:0000313" key="3">
    <source>
        <dbReference type="Proteomes" id="UP001281614"/>
    </source>
</evidence>
<name>A0AAD9Y2A1_COLKA</name>
<evidence type="ECO:0000256" key="1">
    <source>
        <dbReference type="SAM" id="MobiDB-lite"/>
    </source>
</evidence>
<dbReference type="PROSITE" id="PS51257">
    <property type="entry name" value="PROKAR_LIPOPROTEIN"/>
    <property type="match status" value="1"/>
</dbReference>
<organism evidence="2 3">
    <name type="scientific">Colletotrichum kahawae</name>
    <name type="common">Coffee berry disease fungus</name>
    <dbReference type="NCBI Taxonomy" id="34407"/>
    <lineage>
        <taxon>Eukaryota</taxon>
        <taxon>Fungi</taxon>
        <taxon>Dikarya</taxon>
        <taxon>Ascomycota</taxon>
        <taxon>Pezizomycotina</taxon>
        <taxon>Sordariomycetes</taxon>
        <taxon>Hypocreomycetidae</taxon>
        <taxon>Glomerellales</taxon>
        <taxon>Glomerellaceae</taxon>
        <taxon>Colletotrichum</taxon>
        <taxon>Colletotrichum gloeosporioides species complex</taxon>
    </lineage>
</organism>
<reference evidence="2" key="1">
    <citation type="submission" date="2023-02" db="EMBL/GenBank/DDBJ databases">
        <title>Colletotrichum kahawae CIFC_Que2 genome sequencing and assembly.</title>
        <authorList>
            <person name="Baroncelli R."/>
        </authorList>
    </citation>
    <scope>NUCLEOTIDE SEQUENCE</scope>
    <source>
        <strain evidence="2">CIFC_Que2</strain>
    </source>
</reference>
<keyword evidence="3" id="KW-1185">Reference proteome</keyword>
<dbReference type="AlphaFoldDB" id="A0AAD9Y2A1"/>
<comment type="caution">
    <text evidence="2">The sequence shown here is derived from an EMBL/GenBank/DDBJ whole genome shotgun (WGS) entry which is preliminary data.</text>
</comment>
<sequence>MHCKWGLPASWAISCSPLISVPESDVTAPEMSTWTPNAAAAAVPSLWDVVVIPLIRSASRRIGTGPSLETGEARGRSAVPGSQKPTTDAFRCSSRWNRRDLVLRASGRGCSMVARWTLEAGRTQGRCCAESPYRPPSSVFPPE</sequence>
<evidence type="ECO:0000313" key="2">
    <source>
        <dbReference type="EMBL" id="KAK2734412.1"/>
    </source>
</evidence>
<feature type="region of interest" description="Disordered" evidence="1">
    <location>
        <begin position="62"/>
        <end position="90"/>
    </location>
</feature>
<dbReference type="Proteomes" id="UP001281614">
    <property type="component" value="Unassembled WGS sequence"/>
</dbReference>